<dbReference type="NCBIfam" id="TIGR04183">
    <property type="entry name" value="Por_Secre_tail"/>
    <property type="match status" value="1"/>
</dbReference>
<organism evidence="2 3">
    <name type="scientific">Mangrovivirga halotolerans</name>
    <dbReference type="NCBI Taxonomy" id="2993936"/>
    <lineage>
        <taxon>Bacteria</taxon>
        <taxon>Pseudomonadati</taxon>
        <taxon>Bacteroidota</taxon>
        <taxon>Cytophagia</taxon>
        <taxon>Cytophagales</taxon>
        <taxon>Mangrovivirgaceae</taxon>
        <taxon>Mangrovivirga</taxon>
    </lineage>
</organism>
<keyword evidence="3" id="KW-1185">Reference proteome</keyword>
<dbReference type="Gene3D" id="2.60.40.10">
    <property type="entry name" value="Immunoglobulins"/>
    <property type="match status" value="1"/>
</dbReference>
<evidence type="ECO:0000313" key="2">
    <source>
        <dbReference type="EMBL" id="MCX2742870.1"/>
    </source>
</evidence>
<dbReference type="EMBL" id="JAPFQN010000002">
    <property type="protein sequence ID" value="MCX2742870.1"/>
    <property type="molecule type" value="Genomic_DNA"/>
</dbReference>
<evidence type="ECO:0000313" key="3">
    <source>
        <dbReference type="Proteomes" id="UP001209885"/>
    </source>
</evidence>
<dbReference type="Pfam" id="PF18962">
    <property type="entry name" value="Por_Secre_tail"/>
    <property type="match status" value="1"/>
</dbReference>
<comment type="caution">
    <text evidence="2">The sequence shown here is derived from an EMBL/GenBank/DDBJ whole genome shotgun (WGS) entry which is preliminary data.</text>
</comment>
<feature type="domain" description="Secretion system C-terminal sorting" evidence="1">
    <location>
        <begin position="271"/>
        <end position="347"/>
    </location>
</feature>
<dbReference type="InterPro" id="IPR013783">
    <property type="entry name" value="Ig-like_fold"/>
</dbReference>
<name>A0ABT3RNY3_9BACT</name>
<dbReference type="Proteomes" id="UP001209885">
    <property type="component" value="Unassembled WGS sequence"/>
</dbReference>
<dbReference type="RefSeq" id="WP_266055219.1">
    <property type="nucleotide sequence ID" value="NZ_JAPFQN010000002.1"/>
</dbReference>
<protein>
    <submittedName>
        <fullName evidence="2">T9SS type A sorting domain-containing protein</fullName>
    </submittedName>
</protein>
<dbReference type="InterPro" id="IPR026444">
    <property type="entry name" value="Secre_tail"/>
</dbReference>
<reference evidence="2 3" key="1">
    <citation type="submission" date="2022-11" db="EMBL/GenBank/DDBJ databases">
        <title>The characterization of three novel Bacteroidetes species and genomic analysis of their roles in tidal elemental geochemical cycles.</title>
        <authorList>
            <person name="Ma K."/>
        </authorList>
    </citation>
    <scope>NUCLEOTIDE SEQUENCE [LARGE SCALE GENOMIC DNA]</scope>
    <source>
        <strain evidence="2 3">M17</strain>
    </source>
</reference>
<accession>A0ABT3RNY3</accession>
<evidence type="ECO:0000259" key="1">
    <source>
        <dbReference type="Pfam" id="PF18962"/>
    </source>
</evidence>
<proteinExistence type="predicted"/>
<gene>
    <name evidence="2" type="ORF">OO013_03270</name>
</gene>
<sequence length="348" mass="38291">MIRNIYVGMKQIFIFIAFLLISYQIKSQTCVTIADGSWTDPSTWSCDVGFTPPPDNSIVNIIIGHSVLIPNGEVLDFDPSSLEEVSITSTGVITFDNNSQLVMPSGSEIFVEDGGEITTTPGNSAKTLIQIGGNGIWGRDKSCDGCTDDPLMGPIVLDQYSTPGQLPVELIYFDGENINGQVELNWSTASEENFNFFTVERSLDGVEFIPLGDMLGIGGDQINNYSYTDDFDVDQTTYYRLKATDFDGFIEYHPTIAVYPSGKSTNEEVSVYPNPIRKTNNELVIDLKNSDFSSNSSIVIFNTSGQIVFEKTLHSKVTVINDLALESGIYVARIQHPKGQYTTKLAVE</sequence>